<proteinExistence type="predicted"/>
<dbReference type="OrthoDB" id="5286874at2759"/>
<accession>A0A9P4YYK5</accession>
<dbReference type="EMBL" id="JAANYQ010000003">
    <property type="protein sequence ID" value="KAF4125468.1"/>
    <property type="molecule type" value="Genomic_DNA"/>
</dbReference>
<keyword evidence="3" id="KW-1185">Reference proteome</keyword>
<dbReference type="GeneID" id="55970536"/>
<feature type="compositionally biased region" description="Polar residues" evidence="1">
    <location>
        <begin position="77"/>
        <end position="88"/>
    </location>
</feature>
<gene>
    <name evidence="2" type="ORF">GMORB2_4308</name>
</gene>
<dbReference type="Proteomes" id="UP000749293">
    <property type="component" value="Unassembled WGS sequence"/>
</dbReference>
<dbReference type="AlphaFoldDB" id="A0A9P4YYK5"/>
<name>A0A9P4YYK5_9HYPO</name>
<evidence type="ECO:0000256" key="1">
    <source>
        <dbReference type="SAM" id="MobiDB-lite"/>
    </source>
</evidence>
<dbReference type="RefSeq" id="XP_035324120.1">
    <property type="nucleotide sequence ID" value="XM_035466283.1"/>
</dbReference>
<protein>
    <submittedName>
        <fullName evidence="2">CorA-like Mg2+ transporter protein</fullName>
    </submittedName>
</protein>
<comment type="caution">
    <text evidence="2">The sequence shown here is derived from an EMBL/GenBank/DDBJ whole genome shotgun (WGS) entry which is preliminary data.</text>
</comment>
<feature type="region of interest" description="Disordered" evidence="1">
    <location>
        <begin position="77"/>
        <end position="139"/>
    </location>
</feature>
<organism evidence="2 3">
    <name type="scientific">Geosmithia morbida</name>
    <dbReference type="NCBI Taxonomy" id="1094350"/>
    <lineage>
        <taxon>Eukaryota</taxon>
        <taxon>Fungi</taxon>
        <taxon>Dikarya</taxon>
        <taxon>Ascomycota</taxon>
        <taxon>Pezizomycotina</taxon>
        <taxon>Sordariomycetes</taxon>
        <taxon>Hypocreomycetidae</taxon>
        <taxon>Hypocreales</taxon>
        <taxon>Bionectriaceae</taxon>
        <taxon>Geosmithia</taxon>
    </lineage>
</organism>
<evidence type="ECO:0000313" key="3">
    <source>
        <dbReference type="Proteomes" id="UP000749293"/>
    </source>
</evidence>
<evidence type="ECO:0000313" key="2">
    <source>
        <dbReference type="EMBL" id="KAF4125468.1"/>
    </source>
</evidence>
<reference evidence="2" key="1">
    <citation type="submission" date="2020-03" db="EMBL/GenBank/DDBJ databases">
        <title>Site-based positive gene gene selection in Geosmithia morbida across the United States reveals a broad range of putative effectors and factors for local host and environmental adapation.</title>
        <authorList>
            <person name="Onufrak A."/>
            <person name="Murdoch R.W."/>
            <person name="Gazis R."/>
            <person name="Huff M."/>
            <person name="Staton M."/>
            <person name="Klingeman W."/>
            <person name="Hadziabdic D."/>
        </authorList>
    </citation>
    <scope>NUCLEOTIDE SEQUENCE</scope>
    <source>
        <strain evidence="2">1262</strain>
    </source>
</reference>
<sequence length="600" mass="66388">MGTGTPLGKNIKTQAFASTLYVMAPVYSDDSNGYAKTGPVPRSLNRQYQQHASSHDGGAPSVIYKFVPSWSLQLSSTGALSSGEQDANGTGGSENIGEPRSPGSISKHPVTNVHESRYTGDGLIGGTHSAGLSTSTDPKPRNQPMFRWIHLYRTSMDFAEFSVWYRHPTPRTFLQNLVWSNGTQNVASQAANLTKVERKGIIDILTRVRRKFIKPIGTPSGRHAQYVEASCIQHILPSADGRAADRPDESHAITWMCLPYFSLEKYSGLDASDKPAFPAPTLLQACFSNATQSRDMQQAVSQIAPPAWCFHIPQLWCLVLGNSLLVTCGRMAQTHLCGDFISLSTVPSSLSPEPSVPNTRLLVSYGGSVMWRLSVDECSTWLDFVMHFLEFWPQPITFYLQKRAVKSTEWPRLCYMAKTVTVTLDLQLGPEAGEEVSPEIRGPPRNILRLQTAPLDGQASMTNTAIFSCLDGVPLADGTAIDAEALDRHMEEVDGFLLNGISLADRSVYISCPKSSRDEVHKMMKTRSDEVSASKPTDEITRDWLKLQRVFEDQVTLFNLADIVFRFFFPTNFAFITVPQYWGAIKLILKVSEYTTETPA</sequence>